<dbReference type="AlphaFoldDB" id="A0A9R1XE40"/>
<reference evidence="1 2" key="1">
    <citation type="journal article" date="2017" name="Nat. Commun.">
        <title>Genome assembly with in vitro proximity ligation data and whole-genome triplication in lettuce.</title>
        <authorList>
            <person name="Reyes-Chin-Wo S."/>
            <person name="Wang Z."/>
            <person name="Yang X."/>
            <person name="Kozik A."/>
            <person name="Arikit S."/>
            <person name="Song C."/>
            <person name="Xia L."/>
            <person name="Froenicke L."/>
            <person name="Lavelle D.O."/>
            <person name="Truco M.J."/>
            <person name="Xia R."/>
            <person name="Zhu S."/>
            <person name="Xu C."/>
            <person name="Xu H."/>
            <person name="Xu X."/>
            <person name="Cox K."/>
            <person name="Korf I."/>
            <person name="Meyers B.C."/>
            <person name="Michelmore R.W."/>
        </authorList>
    </citation>
    <scope>NUCLEOTIDE SEQUENCE [LARGE SCALE GENOMIC DNA]</scope>
    <source>
        <strain evidence="2">cv. Salinas</strain>
        <tissue evidence="1">Seedlings</tissue>
    </source>
</reference>
<name>A0A9R1XE40_LACSA</name>
<evidence type="ECO:0000313" key="1">
    <source>
        <dbReference type="EMBL" id="KAJ0206914.1"/>
    </source>
</evidence>
<comment type="caution">
    <text evidence="1">The sequence shown here is derived from an EMBL/GenBank/DDBJ whole genome shotgun (WGS) entry which is preliminary data.</text>
</comment>
<dbReference type="PANTHER" id="PTHR48449">
    <property type="entry name" value="DUF1985 DOMAIN-CONTAINING PROTEIN"/>
    <property type="match status" value="1"/>
</dbReference>
<dbReference type="Proteomes" id="UP000235145">
    <property type="component" value="Unassembled WGS sequence"/>
</dbReference>
<evidence type="ECO:0000313" key="2">
    <source>
        <dbReference type="Proteomes" id="UP000235145"/>
    </source>
</evidence>
<dbReference type="EMBL" id="NBSK02000005">
    <property type="protein sequence ID" value="KAJ0206914.1"/>
    <property type="molecule type" value="Genomic_DNA"/>
</dbReference>
<protein>
    <submittedName>
        <fullName evidence="1">Uncharacterized protein</fullName>
    </submittedName>
</protein>
<gene>
    <name evidence="1" type="ORF">LSAT_V11C500262860</name>
</gene>
<dbReference type="PANTHER" id="PTHR48449:SF1">
    <property type="entry name" value="DUF1985 DOMAIN-CONTAINING PROTEIN"/>
    <property type="match status" value="1"/>
</dbReference>
<accession>A0A9R1XE40</accession>
<sequence length="128" mass="14784">MSASTGVTIGDIKRFIFNRPFLQVGDADAIFGKGSKRSGASRLVYFAEDLDVWNRLAWGIYLWDFTYEDLDDTWNKINNYFSLSEHRQTLKYSASGFKVPIRIWIYKMLPVVRAGGYALRKKIERCLG</sequence>
<organism evidence="1 2">
    <name type="scientific">Lactuca sativa</name>
    <name type="common">Garden lettuce</name>
    <dbReference type="NCBI Taxonomy" id="4236"/>
    <lineage>
        <taxon>Eukaryota</taxon>
        <taxon>Viridiplantae</taxon>
        <taxon>Streptophyta</taxon>
        <taxon>Embryophyta</taxon>
        <taxon>Tracheophyta</taxon>
        <taxon>Spermatophyta</taxon>
        <taxon>Magnoliopsida</taxon>
        <taxon>eudicotyledons</taxon>
        <taxon>Gunneridae</taxon>
        <taxon>Pentapetalae</taxon>
        <taxon>asterids</taxon>
        <taxon>campanulids</taxon>
        <taxon>Asterales</taxon>
        <taxon>Asteraceae</taxon>
        <taxon>Cichorioideae</taxon>
        <taxon>Cichorieae</taxon>
        <taxon>Lactucinae</taxon>
        <taxon>Lactuca</taxon>
    </lineage>
</organism>
<proteinExistence type="predicted"/>
<keyword evidence="2" id="KW-1185">Reference proteome</keyword>